<gene>
    <name evidence="1" type="ORF">L1987_36350</name>
</gene>
<sequence length="408" mass="46886">MGVLKGYVRNRNRPGGSIVQGYTSEEVTEFCTGYLEEVEKLGNGPDFRVTSYQGKDNDELKTFRRMDLQMSEKRKRGASTCKKKRSSSDQSGIKFNANGIAIGGLYSWVGAEFKNRVPINKVAKDVDSKLCDRIWEYAKETWKISDDHAKHTTLRKGKVIRRNFQSYLAKSQKTRMSAAKNIDPTRIGRWGYSGLETIFESRWNQLVKSYPELDVVQDDGSKMYFVSRAHLNSVTNLYELGPNPQSKGFKTKKKQSRARESTAVTSPGKGLVHFTTKRTLQGRSMKDEFVKVQVDRVEEGCTQMPFLPESCIPGEFGATSDKQMMPNEIDVYRRYSYALRDDEGFYELLADNHFSHNRTERVQFYQHTELVNVYDQHTESIHVSQHTETVHASESEKENEKIAKEKKR</sequence>
<name>A0ACB9HEJ6_9ASTR</name>
<evidence type="ECO:0000313" key="1">
    <source>
        <dbReference type="EMBL" id="KAI3793728.1"/>
    </source>
</evidence>
<accession>A0ACB9HEJ6</accession>
<proteinExistence type="predicted"/>
<evidence type="ECO:0000313" key="2">
    <source>
        <dbReference type="Proteomes" id="UP001056120"/>
    </source>
</evidence>
<keyword evidence="2" id="KW-1185">Reference proteome</keyword>
<organism evidence="1 2">
    <name type="scientific">Smallanthus sonchifolius</name>
    <dbReference type="NCBI Taxonomy" id="185202"/>
    <lineage>
        <taxon>Eukaryota</taxon>
        <taxon>Viridiplantae</taxon>
        <taxon>Streptophyta</taxon>
        <taxon>Embryophyta</taxon>
        <taxon>Tracheophyta</taxon>
        <taxon>Spermatophyta</taxon>
        <taxon>Magnoliopsida</taxon>
        <taxon>eudicotyledons</taxon>
        <taxon>Gunneridae</taxon>
        <taxon>Pentapetalae</taxon>
        <taxon>asterids</taxon>
        <taxon>campanulids</taxon>
        <taxon>Asterales</taxon>
        <taxon>Asteraceae</taxon>
        <taxon>Asteroideae</taxon>
        <taxon>Heliantheae alliance</taxon>
        <taxon>Millerieae</taxon>
        <taxon>Smallanthus</taxon>
    </lineage>
</organism>
<protein>
    <submittedName>
        <fullName evidence="1">Uncharacterized protein</fullName>
    </submittedName>
</protein>
<dbReference type="EMBL" id="CM042029">
    <property type="protein sequence ID" value="KAI3793728.1"/>
    <property type="molecule type" value="Genomic_DNA"/>
</dbReference>
<reference evidence="2" key="1">
    <citation type="journal article" date="2022" name="Mol. Ecol. Resour.">
        <title>The genomes of chicory, endive, great burdock and yacon provide insights into Asteraceae palaeo-polyploidization history and plant inulin production.</title>
        <authorList>
            <person name="Fan W."/>
            <person name="Wang S."/>
            <person name="Wang H."/>
            <person name="Wang A."/>
            <person name="Jiang F."/>
            <person name="Liu H."/>
            <person name="Zhao H."/>
            <person name="Xu D."/>
            <person name="Zhang Y."/>
        </authorList>
    </citation>
    <scope>NUCLEOTIDE SEQUENCE [LARGE SCALE GENOMIC DNA]</scope>
    <source>
        <strain evidence="2">cv. Yunnan</strain>
    </source>
</reference>
<dbReference type="Proteomes" id="UP001056120">
    <property type="component" value="Linkage Group LG12"/>
</dbReference>
<reference evidence="1 2" key="2">
    <citation type="journal article" date="2022" name="Mol. Ecol. Resour.">
        <title>The genomes of chicory, endive, great burdock and yacon provide insights into Asteraceae paleo-polyploidization history and plant inulin production.</title>
        <authorList>
            <person name="Fan W."/>
            <person name="Wang S."/>
            <person name="Wang H."/>
            <person name="Wang A."/>
            <person name="Jiang F."/>
            <person name="Liu H."/>
            <person name="Zhao H."/>
            <person name="Xu D."/>
            <person name="Zhang Y."/>
        </authorList>
    </citation>
    <scope>NUCLEOTIDE SEQUENCE [LARGE SCALE GENOMIC DNA]</scope>
    <source>
        <strain evidence="2">cv. Yunnan</strain>
        <tissue evidence="1">Leaves</tissue>
    </source>
</reference>
<comment type="caution">
    <text evidence="1">The sequence shown here is derived from an EMBL/GenBank/DDBJ whole genome shotgun (WGS) entry which is preliminary data.</text>
</comment>